<sequence>MAPRCTPVGDGIRPPAGQTAYDRAVADAAARLGAVPAPTDRSPALAEAVASRERIGAERVDAGGQLQDPGVTATEPDARRGAKGRNRHWTGYKATVVEDPATELLFNIPIPPGNVPDDQVLPAALEGVTGTPVEVLGDWAYGTRRNRRWDRDRRIRLVAPRKGQGRGRVIGRILQPADRARRAQGERKHAEGVRWHGFRQARYVGWAKVPRQAYRTAAWAHRKRRASLLRTPAPQPAAAEGPRLPGRPRNPRKLAPGGLKRQPIRVRSPENPPSGGPEASPGHAVSYLAFSLYRPKSTATRPFV</sequence>
<dbReference type="InterPro" id="IPR002559">
    <property type="entry name" value="Transposase_11"/>
</dbReference>
<organism evidence="3 4">
    <name type="scientific">Candidatus Hydrogenisulfobacillus filiaventi</name>
    <dbReference type="NCBI Taxonomy" id="2707344"/>
    <lineage>
        <taxon>Bacteria</taxon>
        <taxon>Bacillati</taxon>
        <taxon>Bacillota</taxon>
        <taxon>Clostridia</taxon>
        <taxon>Eubacteriales</taxon>
        <taxon>Clostridiales Family XVII. Incertae Sedis</taxon>
        <taxon>Candidatus Hydrogenisulfobacillus</taxon>
    </lineage>
</organism>
<protein>
    <recommendedName>
        <fullName evidence="2">Transposase IS4-like domain-containing protein</fullName>
    </recommendedName>
</protein>
<name>A0A6F8ZDL6_9FIRM</name>
<dbReference type="EMBL" id="LR778114">
    <property type="protein sequence ID" value="CAB1127699.1"/>
    <property type="molecule type" value="Genomic_DNA"/>
</dbReference>
<dbReference type="Proteomes" id="UP000503399">
    <property type="component" value="Chromosome"/>
</dbReference>
<gene>
    <name evidence="3" type="ORF">R50_0193</name>
</gene>
<dbReference type="GO" id="GO:0004803">
    <property type="term" value="F:transposase activity"/>
    <property type="evidence" value="ECO:0007669"/>
    <property type="project" value="InterPro"/>
</dbReference>
<evidence type="ECO:0000313" key="4">
    <source>
        <dbReference type="Proteomes" id="UP000503399"/>
    </source>
</evidence>
<accession>A0A6F8ZDL6</accession>
<feature type="region of interest" description="Disordered" evidence="1">
    <location>
        <begin position="226"/>
        <end position="282"/>
    </location>
</feature>
<reference evidence="3 4" key="1">
    <citation type="submission" date="2020-02" db="EMBL/GenBank/DDBJ databases">
        <authorList>
            <person name="Hogendoorn C."/>
        </authorList>
    </citation>
    <scope>NUCLEOTIDE SEQUENCE [LARGE SCALE GENOMIC DNA]</scope>
    <source>
        <strain evidence="3">R501</strain>
    </source>
</reference>
<dbReference type="AlphaFoldDB" id="A0A6F8ZDL6"/>
<proteinExistence type="predicted"/>
<dbReference type="Pfam" id="PF01609">
    <property type="entry name" value="DDE_Tnp_1"/>
    <property type="match status" value="1"/>
</dbReference>
<keyword evidence="4" id="KW-1185">Reference proteome</keyword>
<dbReference type="KEGG" id="hfv:R50_0193"/>
<evidence type="ECO:0000256" key="1">
    <source>
        <dbReference type="SAM" id="MobiDB-lite"/>
    </source>
</evidence>
<evidence type="ECO:0000259" key="2">
    <source>
        <dbReference type="Pfam" id="PF01609"/>
    </source>
</evidence>
<feature type="region of interest" description="Disordered" evidence="1">
    <location>
        <begin position="63"/>
        <end position="85"/>
    </location>
</feature>
<feature type="domain" description="Transposase IS4-like" evidence="2">
    <location>
        <begin position="74"/>
        <end position="215"/>
    </location>
</feature>
<evidence type="ECO:0000313" key="3">
    <source>
        <dbReference type="EMBL" id="CAB1127699.1"/>
    </source>
</evidence>
<dbReference type="GO" id="GO:0006313">
    <property type="term" value="P:DNA transposition"/>
    <property type="evidence" value="ECO:0007669"/>
    <property type="project" value="InterPro"/>
</dbReference>
<dbReference type="GO" id="GO:0003677">
    <property type="term" value="F:DNA binding"/>
    <property type="evidence" value="ECO:0007669"/>
    <property type="project" value="InterPro"/>
</dbReference>